<name>A0AAD5WJQ8_PARTN</name>
<dbReference type="Proteomes" id="UP001196413">
    <property type="component" value="Unassembled WGS sequence"/>
</dbReference>
<evidence type="ECO:0000313" key="2">
    <source>
        <dbReference type="EMBL" id="KAJ1371978.1"/>
    </source>
</evidence>
<keyword evidence="3" id="KW-1185">Reference proteome</keyword>
<feature type="compositionally biased region" description="Polar residues" evidence="1">
    <location>
        <begin position="47"/>
        <end position="79"/>
    </location>
</feature>
<proteinExistence type="predicted"/>
<evidence type="ECO:0000256" key="1">
    <source>
        <dbReference type="SAM" id="MobiDB-lite"/>
    </source>
</evidence>
<dbReference type="AlphaFoldDB" id="A0AAD5WJQ8"/>
<dbReference type="EMBL" id="JAHQIW010007074">
    <property type="protein sequence ID" value="KAJ1371978.1"/>
    <property type="molecule type" value="Genomic_DNA"/>
</dbReference>
<evidence type="ECO:0000313" key="3">
    <source>
        <dbReference type="Proteomes" id="UP001196413"/>
    </source>
</evidence>
<accession>A0AAD5WJQ8</accession>
<gene>
    <name evidence="2" type="ORF">KIN20_034027</name>
</gene>
<organism evidence="2 3">
    <name type="scientific">Parelaphostrongylus tenuis</name>
    <name type="common">Meningeal worm</name>
    <dbReference type="NCBI Taxonomy" id="148309"/>
    <lineage>
        <taxon>Eukaryota</taxon>
        <taxon>Metazoa</taxon>
        <taxon>Ecdysozoa</taxon>
        <taxon>Nematoda</taxon>
        <taxon>Chromadorea</taxon>
        <taxon>Rhabditida</taxon>
        <taxon>Rhabditina</taxon>
        <taxon>Rhabditomorpha</taxon>
        <taxon>Strongyloidea</taxon>
        <taxon>Metastrongylidae</taxon>
        <taxon>Parelaphostrongylus</taxon>
    </lineage>
</organism>
<reference evidence="2" key="1">
    <citation type="submission" date="2021-06" db="EMBL/GenBank/DDBJ databases">
        <title>Parelaphostrongylus tenuis whole genome reference sequence.</title>
        <authorList>
            <person name="Garwood T.J."/>
            <person name="Larsen P.A."/>
            <person name="Fountain-Jones N.M."/>
            <person name="Garbe J.R."/>
            <person name="Macchietto M.G."/>
            <person name="Kania S.A."/>
            <person name="Gerhold R.W."/>
            <person name="Richards J.E."/>
            <person name="Wolf T.M."/>
        </authorList>
    </citation>
    <scope>NUCLEOTIDE SEQUENCE</scope>
    <source>
        <strain evidence="2">MNPRO001-30</strain>
        <tissue evidence="2">Meninges</tissue>
    </source>
</reference>
<feature type="compositionally biased region" description="Acidic residues" evidence="1">
    <location>
        <begin position="80"/>
        <end position="90"/>
    </location>
</feature>
<sequence>MDGGFSAAALNWSKPSECPVHRFVIGCSKLLFSFNKSKLAQCPPMSENPQFSATVNDATQSSRLIEASNQKTVPPSQSAPEEDTNPTEQH</sequence>
<protein>
    <submittedName>
        <fullName evidence="2">Uncharacterized protein</fullName>
    </submittedName>
</protein>
<comment type="caution">
    <text evidence="2">The sequence shown here is derived from an EMBL/GenBank/DDBJ whole genome shotgun (WGS) entry which is preliminary data.</text>
</comment>
<feature type="region of interest" description="Disordered" evidence="1">
    <location>
        <begin position="45"/>
        <end position="90"/>
    </location>
</feature>